<accession>A0AA35VQW3</accession>
<keyword evidence="2" id="KW-1185">Reference proteome</keyword>
<name>A0AA35VQW3_LACSI</name>
<evidence type="ECO:0000313" key="1">
    <source>
        <dbReference type="EMBL" id="CAI9271135.1"/>
    </source>
</evidence>
<proteinExistence type="predicted"/>
<organism evidence="1 2">
    <name type="scientific">Lactuca saligna</name>
    <name type="common">Willowleaf lettuce</name>
    <dbReference type="NCBI Taxonomy" id="75948"/>
    <lineage>
        <taxon>Eukaryota</taxon>
        <taxon>Viridiplantae</taxon>
        <taxon>Streptophyta</taxon>
        <taxon>Embryophyta</taxon>
        <taxon>Tracheophyta</taxon>
        <taxon>Spermatophyta</taxon>
        <taxon>Magnoliopsida</taxon>
        <taxon>eudicotyledons</taxon>
        <taxon>Gunneridae</taxon>
        <taxon>Pentapetalae</taxon>
        <taxon>asterids</taxon>
        <taxon>campanulids</taxon>
        <taxon>Asterales</taxon>
        <taxon>Asteraceae</taxon>
        <taxon>Cichorioideae</taxon>
        <taxon>Cichorieae</taxon>
        <taxon>Lactucinae</taxon>
        <taxon>Lactuca</taxon>
    </lineage>
</organism>
<sequence length="96" mass="10722">MQYQNMDISGVNVFFHKPIITPPLLPYNPGLYEFAALNESDFLEAEKMRSSDEAGVTSTVRIANAMGSQFVDELLELSKADMVGFLEIVIYSNEIV</sequence>
<evidence type="ECO:0000313" key="2">
    <source>
        <dbReference type="Proteomes" id="UP001177003"/>
    </source>
</evidence>
<dbReference type="EMBL" id="OX465078">
    <property type="protein sequence ID" value="CAI9271135.1"/>
    <property type="molecule type" value="Genomic_DNA"/>
</dbReference>
<reference evidence="1" key="1">
    <citation type="submission" date="2023-04" db="EMBL/GenBank/DDBJ databases">
        <authorList>
            <person name="Vijverberg K."/>
            <person name="Xiong W."/>
            <person name="Schranz E."/>
        </authorList>
    </citation>
    <scope>NUCLEOTIDE SEQUENCE</scope>
</reference>
<gene>
    <name evidence="1" type="ORF">LSALG_LOCUS11415</name>
</gene>
<dbReference type="AlphaFoldDB" id="A0AA35VQW3"/>
<dbReference type="Proteomes" id="UP001177003">
    <property type="component" value="Chromosome 2"/>
</dbReference>
<protein>
    <submittedName>
        <fullName evidence="1">Uncharacterized protein</fullName>
    </submittedName>
</protein>